<evidence type="ECO:0000259" key="3">
    <source>
        <dbReference type="Pfam" id="PF00171"/>
    </source>
</evidence>
<dbReference type="Gene3D" id="3.40.309.10">
    <property type="entry name" value="Aldehyde Dehydrogenase, Chain A, domain 2"/>
    <property type="match status" value="1"/>
</dbReference>
<dbReference type="PANTHER" id="PTHR43353:SF3">
    <property type="entry name" value="ALDEHYDE DEHYDROGENASE-RELATED"/>
    <property type="match status" value="1"/>
</dbReference>
<feature type="compositionally biased region" description="Basic and acidic residues" evidence="2">
    <location>
        <begin position="8"/>
        <end position="19"/>
    </location>
</feature>
<proteinExistence type="predicted"/>
<dbReference type="InterPro" id="IPR016162">
    <property type="entry name" value="Ald_DH_N"/>
</dbReference>
<comment type="caution">
    <text evidence="4">The sequence shown here is derived from an EMBL/GenBank/DDBJ whole genome shotgun (WGS) entry which is preliminary data.</text>
</comment>
<sequence>MNAVSTVDPRDGRSRETGLHETTGSELDALLAAAAAAADPLTAAGRRGRARLLDAVAAALESRRDDLVAAASSETGLGRDRLASELTRSALQFRMFADVVRDGGYLEAAIDHAADTPLGPAPDVRRMLVPLGPVAVFGASNFPFAFSVAGGDTAAALAAGCPVVVKAHPSHPLTSQVSADVIAAAVRGAGGPDGALGIVHGQDAGLALVRHPAVRAAALTGSVGAARAIQAAIDERDDPIPLYGELSSVNPIVILPAAAAERGEQIAAGLFASFTGSAGQLCTKPGLAFVPSDPAGDQLVEALRARVATAGGAVLLNERIRDAFTAREAALEQAGARVLARPDVRSPEGFGVAPVLLETDVTQLSAQIAEECFGPLVIAVRYDDPAGLDAALATVPPSLTGSIHAGEQDDHDTVRHLSTLFAARTGRIVFDGFPTGVRVSWAQHHGGPWPATNTVHTSVGATSIRRFLRPLAWQDAAGWILPQELRDGYTEISRRVDGRVEPGRPGTS</sequence>
<evidence type="ECO:0000256" key="2">
    <source>
        <dbReference type="SAM" id="MobiDB-lite"/>
    </source>
</evidence>
<dbReference type="AlphaFoldDB" id="A0A7W9LPB2"/>
<dbReference type="InterPro" id="IPR016163">
    <property type="entry name" value="Ald_DH_C"/>
</dbReference>
<keyword evidence="1 4" id="KW-0560">Oxidoreductase</keyword>
<dbReference type="PANTHER" id="PTHR43353">
    <property type="entry name" value="SUCCINATE-SEMIALDEHYDE DEHYDROGENASE, MITOCHONDRIAL"/>
    <property type="match status" value="1"/>
</dbReference>
<dbReference type="Pfam" id="PF00171">
    <property type="entry name" value="Aldedh"/>
    <property type="match status" value="1"/>
</dbReference>
<organism evidence="4 5">
    <name type="scientific">Jiangella mangrovi</name>
    <dbReference type="NCBI Taxonomy" id="1524084"/>
    <lineage>
        <taxon>Bacteria</taxon>
        <taxon>Bacillati</taxon>
        <taxon>Actinomycetota</taxon>
        <taxon>Actinomycetes</taxon>
        <taxon>Jiangellales</taxon>
        <taxon>Jiangellaceae</taxon>
        <taxon>Jiangella</taxon>
    </lineage>
</organism>
<dbReference type="Gene3D" id="3.40.605.10">
    <property type="entry name" value="Aldehyde Dehydrogenase, Chain A, domain 1"/>
    <property type="match status" value="1"/>
</dbReference>
<evidence type="ECO:0000313" key="5">
    <source>
        <dbReference type="Proteomes" id="UP000542813"/>
    </source>
</evidence>
<dbReference type="InterPro" id="IPR015590">
    <property type="entry name" value="Aldehyde_DH_dom"/>
</dbReference>
<evidence type="ECO:0000256" key="1">
    <source>
        <dbReference type="ARBA" id="ARBA00023002"/>
    </source>
</evidence>
<feature type="domain" description="Aldehyde dehydrogenase" evidence="3">
    <location>
        <begin position="18"/>
        <end position="388"/>
    </location>
</feature>
<feature type="region of interest" description="Disordered" evidence="2">
    <location>
        <begin position="1"/>
        <end position="23"/>
    </location>
</feature>
<accession>A0A7W9LPB2</accession>
<dbReference type="Proteomes" id="UP000542813">
    <property type="component" value="Unassembled WGS sequence"/>
</dbReference>
<keyword evidence="5" id="KW-1185">Reference proteome</keyword>
<dbReference type="CDD" id="cd07129">
    <property type="entry name" value="ALDH_KGSADH"/>
    <property type="match status" value="1"/>
</dbReference>
<protein>
    <submittedName>
        <fullName evidence="4">NADP-dependent aldehyde dehydrogenase</fullName>
        <ecNumber evidence="4">1.2.1.4</ecNumber>
    </submittedName>
</protein>
<dbReference type="SUPFAM" id="SSF53720">
    <property type="entry name" value="ALDH-like"/>
    <property type="match status" value="1"/>
</dbReference>
<gene>
    <name evidence="4" type="ORF">HD601_005674</name>
</gene>
<reference evidence="4 5" key="1">
    <citation type="submission" date="2020-08" db="EMBL/GenBank/DDBJ databases">
        <title>Sequencing the genomes of 1000 actinobacteria strains.</title>
        <authorList>
            <person name="Klenk H.-P."/>
        </authorList>
    </citation>
    <scope>NUCLEOTIDE SEQUENCE [LARGE SCALE GENOMIC DNA]</scope>
    <source>
        <strain evidence="4 5">DSM 102122</strain>
    </source>
</reference>
<dbReference type="RefSeq" id="WP_184827600.1">
    <property type="nucleotide sequence ID" value="NZ_JACHMM010000001.1"/>
</dbReference>
<dbReference type="GO" id="GO:0033721">
    <property type="term" value="F:aldehyde dehydrogenase (NADP+) activity"/>
    <property type="evidence" value="ECO:0007669"/>
    <property type="project" value="UniProtKB-EC"/>
</dbReference>
<dbReference type="InterPro" id="IPR016161">
    <property type="entry name" value="Ald_DH/histidinol_DH"/>
</dbReference>
<evidence type="ECO:0000313" key="4">
    <source>
        <dbReference type="EMBL" id="MBB5791099.1"/>
    </source>
</evidence>
<dbReference type="EC" id="1.2.1.4" evidence="4"/>
<dbReference type="InterPro" id="IPR044151">
    <property type="entry name" value="ALDH_KGSADH"/>
</dbReference>
<name>A0A7W9LPB2_9ACTN</name>
<dbReference type="InterPro" id="IPR050740">
    <property type="entry name" value="Aldehyde_DH_Superfamily"/>
</dbReference>
<dbReference type="EMBL" id="JACHMM010000001">
    <property type="protein sequence ID" value="MBB5791099.1"/>
    <property type="molecule type" value="Genomic_DNA"/>
</dbReference>